<dbReference type="SMART" id="SM00355">
    <property type="entry name" value="ZnF_C2H2"/>
    <property type="match status" value="4"/>
</dbReference>
<evidence type="ECO:0000256" key="2">
    <source>
        <dbReference type="SAM" id="MobiDB-lite"/>
    </source>
</evidence>
<evidence type="ECO:0000256" key="1">
    <source>
        <dbReference type="PROSITE-ProRule" id="PRU00042"/>
    </source>
</evidence>
<keyword evidence="1" id="KW-0862">Zinc</keyword>
<dbReference type="InterPro" id="IPR036236">
    <property type="entry name" value="Znf_C2H2_sf"/>
</dbReference>
<dbReference type="PANTHER" id="PTHR46869:SF6">
    <property type="entry name" value="C2H2-TYPE DOMAIN-CONTAINING PROTEIN"/>
    <property type="match status" value="1"/>
</dbReference>
<dbReference type="SUPFAM" id="SSF57667">
    <property type="entry name" value="beta-beta-alpha zinc fingers"/>
    <property type="match status" value="2"/>
</dbReference>
<dbReference type="PROSITE" id="PS50157">
    <property type="entry name" value="ZINC_FINGER_C2H2_2"/>
    <property type="match status" value="4"/>
</dbReference>
<evidence type="ECO:0000313" key="4">
    <source>
        <dbReference type="EMBL" id="PON68889.1"/>
    </source>
</evidence>
<dbReference type="GO" id="GO:0008270">
    <property type="term" value="F:zinc ion binding"/>
    <property type="evidence" value="ECO:0007669"/>
    <property type="project" value="UniProtKB-KW"/>
</dbReference>
<gene>
    <name evidence="4" type="primary">PanZnF9</name>
    <name evidence="4" type="ORF">PanWU01x14_092060</name>
</gene>
<evidence type="ECO:0000313" key="5">
    <source>
        <dbReference type="Proteomes" id="UP000237105"/>
    </source>
</evidence>
<dbReference type="InterPro" id="IPR013087">
    <property type="entry name" value="Znf_C2H2_type"/>
</dbReference>
<keyword evidence="1" id="KW-0863">Zinc-finger</keyword>
<feature type="compositionally biased region" description="Basic and acidic residues" evidence="2">
    <location>
        <begin position="416"/>
        <end position="435"/>
    </location>
</feature>
<feature type="region of interest" description="Disordered" evidence="2">
    <location>
        <begin position="394"/>
        <end position="441"/>
    </location>
</feature>
<dbReference type="OrthoDB" id="9451254at2759"/>
<feature type="region of interest" description="Disordered" evidence="2">
    <location>
        <begin position="227"/>
        <end position="267"/>
    </location>
</feature>
<comment type="caution">
    <text evidence="4">The sequence shown here is derived from an EMBL/GenBank/DDBJ whole genome shotgun (WGS) entry which is preliminary data.</text>
</comment>
<dbReference type="PANTHER" id="PTHR46869">
    <property type="entry name" value="C2H2-LIKE ZINC FINGER PROTEIN"/>
    <property type="match status" value="1"/>
</dbReference>
<feature type="region of interest" description="Disordered" evidence="2">
    <location>
        <begin position="125"/>
        <end position="192"/>
    </location>
</feature>
<organism evidence="4 5">
    <name type="scientific">Parasponia andersonii</name>
    <name type="common">Sponia andersonii</name>
    <dbReference type="NCBI Taxonomy" id="3476"/>
    <lineage>
        <taxon>Eukaryota</taxon>
        <taxon>Viridiplantae</taxon>
        <taxon>Streptophyta</taxon>
        <taxon>Embryophyta</taxon>
        <taxon>Tracheophyta</taxon>
        <taxon>Spermatophyta</taxon>
        <taxon>Magnoliopsida</taxon>
        <taxon>eudicotyledons</taxon>
        <taxon>Gunneridae</taxon>
        <taxon>Pentapetalae</taxon>
        <taxon>rosids</taxon>
        <taxon>fabids</taxon>
        <taxon>Rosales</taxon>
        <taxon>Cannabaceae</taxon>
        <taxon>Parasponia</taxon>
    </lineage>
</organism>
<proteinExistence type="predicted"/>
<dbReference type="EMBL" id="JXTB01000059">
    <property type="protein sequence ID" value="PON68889.1"/>
    <property type="molecule type" value="Genomic_DNA"/>
</dbReference>
<sequence length="536" mass="59562">MEEGREFKHACKFCNKSFPCGRSLGGHMRSHLTNNSAETNEKLSKRSKILSINNGGGGSKTSHNEACFEAGPNLSYGLREKPKKTWRFADSSTEVTSVFENKLCRECGKGFQSWKALFGHMKRHSEKERASMNNSSEEQDSWTIANQKMVVDSQSDNETTTPNRKRRSKRRTRYMGTTNSSSFSVVNNGSSSVSEIELEQEEVAMCLMMLSRDGNYWVGSKSVAETSDNFSESSNAPSSKNAGKTSGTDGSEISKSKKLNAKTNEHGKLDSGFSKLWSRMNGTEVKDKIKMKFQKDESQFDQLGSKKYLNSSKRSLDHAHYDPELRSDSLKKLVPDVSDRGMCKISHKRSKFECTTCNKVFHSYQALGGHRASHKKTKGCFASIIDSSEYSIETDNISPEPTADDDHHHHHKNLIHHHDTPDAGDDRKSDREVEKISTVVSKKSSKGHECPICLKVFSSGQALGGHKRSHLIGANSDAKSSQAIVIEKPIPGIRDFLDLNLPAPDEEDSNGHVASLKPWWAGTTHKHEALVGLISN</sequence>
<dbReference type="PROSITE" id="PS00028">
    <property type="entry name" value="ZINC_FINGER_C2H2_1"/>
    <property type="match status" value="4"/>
</dbReference>
<dbReference type="AlphaFoldDB" id="A0A2P5D6F9"/>
<feature type="domain" description="C2H2-type" evidence="3">
    <location>
        <begin position="102"/>
        <end position="129"/>
    </location>
</feature>
<feature type="domain" description="C2H2-type" evidence="3">
    <location>
        <begin position="9"/>
        <end position="36"/>
    </location>
</feature>
<keyword evidence="5" id="KW-1185">Reference proteome</keyword>
<feature type="compositionally biased region" description="Basic residues" evidence="2">
    <location>
        <begin position="163"/>
        <end position="173"/>
    </location>
</feature>
<feature type="compositionally biased region" description="Polar residues" evidence="2">
    <location>
        <begin position="131"/>
        <end position="158"/>
    </location>
</feature>
<reference evidence="5" key="1">
    <citation type="submission" date="2016-06" db="EMBL/GenBank/DDBJ databases">
        <title>Parallel loss of symbiosis genes in relatives of nitrogen-fixing non-legume Parasponia.</title>
        <authorList>
            <person name="Van Velzen R."/>
            <person name="Holmer R."/>
            <person name="Bu F."/>
            <person name="Rutten L."/>
            <person name="Van Zeijl A."/>
            <person name="Liu W."/>
            <person name="Santuari L."/>
            <person name="Cao Q."/>
            <person name="Sharma T."/>
            <person name="Shen D."/>
            <person name="Roswanjaya Y."/>
            <person name="Wardhani T."/>
            <person name="Kalhor M.S."/>
            <person name="Jansen J."/>
            <person name="Van den Hoogen J."/>
            <person name="Gungor B."/>
            <person name="Hartog M."/>
            <person name="Hontelez J."/>
            <person name="Verver J."/>
            <person name="Yang W.-C."/>
            <person name="Schijlen E."/>
            <person name="Repin R."/>
            <person name="Schilthuizen M."/>
            <person name="Schranz E."/>
            <person name="Heidstra R."/>
            <person name="Miyata K."/>
            <person name="Fedorova E."/>
            <person name="Kohlen W."/>
            <person name="Bisseling T."/>
            <person name="Smit S."/>
            <person name="Geurts R."/>
        </authorList>
    </citation>
    <scope>NUCLEOTIDE SEQUENCE [LARGE SCALE GENOMIC DNA]</scope>
    <source>
        <strain evidence="5">cv. WU1-14</strain>
    </source>
</reference>
<dbReference type="Proteomes" id="UP000237105">
    <property type="component" value="Unassembled WGS sequence"/>
</dbReference>
<feature type="compositionally biased region" description="Low complexity" evidence="2">
    <location>
        <begin position="179"/>
        <end position="192"/>
    </location>
</feature>
<feature type="domain" description="C2H2-type" evidence="3">
    <location>
        <begin position="448"/>
        <end position="470"/>
    </location>
</feature>
<protein>
    <submittedName>
        <fullName evidence="4">Zinc finger transcription factor</fullName>
    </submittedName>
</protein>
<name>A0A2P5D6F9_PARAD</name>
<accession>A0A2P5D6F9</accession>
<feature type="domain" description="C2H2-type" evidence="3">
    <location>
        <begin position="352"/>
        <end position="379"/>
    </location>
</feature>
<dbReference type="Pfam" id="PF13912">
    <property type="entry name" value="zf-C2H2_6"/>
    <property type="match status" value="4"/>
</dbReference>
<evidence type="ECO:0000259" key="3">
    <source>
        <dbReference type="PROSITE" id="PS50157"/>
    </source>
</evidence>
<dbReference type="STRING" id="3476.A0A2P5D6F9"/>
<keyword evidence="1" id="KW-0479">Metal-binding</keyword>
<feature type="compositionally biased region" description="Polar residues" evidence="2">
    <location>
        <begin position="227"/>
        <end position="253"/>
    </location>
</feature>